<dbReference type="AlphaFoldDB" id="A0A383AD09"/>
<protein>
    <submittedName>
        <fullName evidence="1">Uncharacterized protein</fullName>
    </submittedName>
</protein>
<sequence>MNIYYYANQVYEYSFSRPIYERLGGTFIVNKSSRLIRFKTYLRNGNNFPHKDKIFLNTPPVILRDITKPTDLDGVIISQSNTTINRDS</sequence>
<proteinExistence type="predicted"/>
<organism evidence="1">
    <name type="scientific">marine metagenome</name>
    <dbReference type="NCBI Taxonomy" id="408172"/>
    <lineage>
        <taxon>unclassified sequences</taxon>
        <taxon>metagenomes</taxon>
        <taxon>ecological metagenomes</taxon>
    </lineage>
</organism>
<accession>A0A383AD09</accession>
<reference evidence="1" key="1">
    <citation type="submission" date="2018-05" db="EMBL/GenBank/DDBJ databases">
        <authorList>
            <person name="Lanie J.A."/>
            <person name="Ng W.-L."/>
            <person name="Kazmierczak K.M."/>
            <person name="Andrzejewski T.M."/>
            <person name="Davidsen T.M."/>
            <person name="Wayne K.J."/>
            <person name="Tettelin H."/>
            <person name="Glass J.I."/>
            <person name="Rusch D."/>
            <person name="Podicherti R."/>
            <person name="Tsui H.-C.T."/>
            <person name="Winkler M.E."/>
        </authorList>
    </citation>
    <scope>NUCLEOTIDE SEQUENCE</scope>
</reference>
<name>A0A383AD09_9ZZZZ</name>
<evidence type="ECO:0000313" key="1">
    <source>
        <dbReference type="EMBL" id="SVE05592.1"/>
    </source>
</evidence>
<dbReference type="EMBL" id="UINC01191119">
    <property type="protein sequence ID" value="SVE05592.1"/>
    <property type="molecule type" value="Genomic_DNA"/>
</dbReference>
<feature type="non-terminal residue" evidence="1">
    <location>
        <position position="88"/>
    </location>
</feature>
<gene>
    <name evidence="1" type="ORF">METZ01_LOCUS458446</name>
</gene>